<evidence type="ECO:0000259" key="8">
    <source>
        <dbReference type="Pfam" id="PF00361"/>
    </source>
</evidence>
<proteinExistence type="predicted"/>
<sequence length="438" mass="48394">MVYNFYEIILLVVLIVSLILKIPISLFNKTFVLGTLVLLFTIDFNTLSLLEWQGIIKVLCWIFGIWTINLGNSSTLSSTDVLIFCVIIASSIMVSTNNLLALYLCLELQSLSIFIIIARKRNSLAKIEASLKYFILSSISTGLYLLGASVIFVNLGVCDYTVIINEDYSMGKLLIMIALLFKLGASPLHFWIPDVYQGSDNKALLVLATLPKLSVFGVLVLLFPNNKLILVCTLLSLITGSVGAINQSHLNRLLAYSGILATGFILFGLNSEVFWGIEGSLIYLVLYTATFLIIVVGSNSGLNNNSLIIEFCNMLTQPKIIMIVLTLSVLSIAGIPPLGGFLAKWVVISSMISTGFVLSSILSIICAMIGGAYYLRLVKIIYFQQDKHFLLWKKILVPNKKPVNNTIMLGLTSYFVIFILVFPQALSQIIYWATISSF</sequence>
<keyword evidence="9" id="KW-0496">Mitochondrion</keyword>
<evidence type="ECO:0000256" key="6">
    <source>
        <dbReference type="ARBA" id="ARBA00049551"/>
    </source>
</evidence>
<feature type="transmembrane region" description="Helical" evidence="7">
    <location>
        <begin position="228"/>
        <end position="246"/>
    </location>
</feature>
<feature type="transmembrane region" description="Helical" evidence="7">
    <location>
        <begin position="253"/>
        <end position="269"/>
    </location>
</feature>
<name>G9ISC1_CASAN</name>
<gene>
    <name evidence="9" type="primary">nad2</name>
</gene>
<dbReference type="GO" id="GO:0008137">
    <property type="term" value="F:NADH dehydrogenase (ubiquinone) activity"/>
    <property type="evidence" value="ECO:0007669"/>
    <property type="project" value="UniProtKB-EC"/>
</dbReference>
<evidence type="ECO:0000256" key="1">
    <source>
        <dbReference type="ARBA" id="ARBA00004141"/>
    </source>
</evidence>
<evidence type="ECO:0000256" key="7">
    <source>
        <dbReference type="SAM" id="Phobius"/>
    </source>
</evidence>
<feature type="transmembrane region" description="Helical" evidence="7">
    <location>
        <begin position="345"/>
        <end position="375"/>
    </location>
</feature>
<feature type="transmembrane region" description="Helical" evidence="7">
    <location>
        <begin position="130"/>
        <end position="153"/>
    </location>
</feature>
<feature type="domain" description="NADH:quinone oxidoreductase/Mrp antiporter transmembrane" evidence="8">
    <location>
        <begin position="97"/>
        <end position="369"/>
    </location>
</feature>
<feature type="transmembrane region" description="Helical" evidence="7">
    <location>
        <begin position="100"/>
        <end position="118"/>
    </location>
</feature>
<feature type="transmembrane region" description="Helical" evidence="7">
    <location>
        <begin position="6"/>
        <end position="24"/>
    </location>
</feature>
<dbReference type="EMBL" id="JN700934">
    <property type="protein sequence ID" value="AER54447.1"/>
    <property type="molecule type" value="Genomic_DNA"/>
</dbReference>
<protein>
    <recommendedName>
        <fullName evidence="2">NADH:ubiquinone reductase (H(+)-translocating)</fullName>
        <ecNumber evidence="2">7.1.1.2</ecNumber>
    </recommendedName>
</protein>
<feature type="transmembrane region" description="Helical" evidence="7">
    <location>
        <begin position="204"/>
        <end position="222"/>
    </location>
</feature>
<accession>G9ISC1</accession>
<keyword evidence="3 7" id="KW-0812">Transmembrane</keyword>
<evidence type="ECO:0000256" key="2">
    <source>
        <dbReference type="ARBA" id="ARBA00012944"/>
    </source>
</evidence>
<evidence type="ECO:0000256" key="5">
    <source>
        <dbReference type="ARBA" id="ARBA00023136"/>
    </source>
</evidence>
<feature type="transmembrane region" description="Helical" evidence="7">
    <location>
        <begin position="281"/>
        <end position="299"/>
    </location>
</feature>
<keyword evidence="9" id="KW-0560">Oxidoreductase</keyword>
<feature type="transmembrane region" description="Helical" evidence="7">
    <location>
        <begin position="31"/>
        <end position="48"/>
    </location>
</feature>
<dbReference type="PANTHER" id="PTHR22773">
    <property type="entry name" value="NADH DEHYDROGENASE"/>
    <property type="match status" value="1"/>
</dbReference>
<feature type="transmembrane region" description="Helical" evidence="7">
    <location>
        <begin position="173"/>
        <end position="192"/>
    </location>
</feature>
<evidence type="ECO:0000313" key="9">
    <source>
        <dbReference type="EMBL" id="AER54447.1"/>
    </source>
</evidence>
<comment type="catalytic activity">
    <reaction evidence="6">
        <text>a ubiquinone + NADH + 5 H(+)(in) = a ubiquinol + NAD(+) + 4 H(+)(out)</text>
        <dbReference type="Rhea" id="RHEA:29091"/>
        <dbReference type="Rhea" id="RHEA-COMP:9565"/>
        <dbReference type="Rhea" id="RHEA-COMP:9566"/>
        <dbReference type="ChEBI" id="CHEBI:15378"/>
        <dbReference type="ChEBI" id="CHEBI:16389"/>
        <dbReference type="ChEBI" id="CHEBI:17976"/>
        <dbReference type="ChEBI" id="CHEBI:57540"/>
        <dbReference type="ChEBI" id="CHEBI:57945"/>
        <dbReference type="EC" id="7.1.1.2"/>
    </reaction>
</comment>
<evidence type="ECO:0000256" key="3">
    <source>
        <dbReference type="ARBA" id="ARBA00022692"/>
    </source>
</evidence>
<dbReference type="GO" id="GO:0016020">
    <property type="term" value="C:membrane"/>
    <property type="evidence" value="ECO:0007669"/>
    <property type="project" value="UniProtKB-SubCell"/>
</dbReference>
<dbReference type="Pfam" id="PF00361">
    <property type="entry name" value="Proton_antipo_M"/>
    <property type="match status" value="1"/>
</dbReference>
<organism evidence="9">
    <name type="scientific">Cassiopea andromeda</name>
    <name type="common">Upside-down jellyfish</name>
    <name type="synonym">Medusa andromeda</name>
    <dbReference type="NCBI Taxonomy" id="114796"/>
    <lineage>
        <taxon>Eukaryota</taxon>
        <taxon>Metazoa</taxon>
        <taxon>Cnidaria</taxon>
        <taxon>Scyphozoa</taxon>
        <taxon>Rhizostomeae</taxon>
        <taxon>Cassiopeidae</taxon>
        <taxon>Cassiopea</taxon>
    </lineage>
</organism>
<keyword evidence="5 7" id="KW-0472">Membrane</keyword>
<dbReference type="AlphaFoldDB" id="G9ISC1"/>
<geneLocation type="mitochondrion" evidence="9"/>
<keyword evidence="4 7" id="KW-1133">Transmembrane helix</keyword>
<reference evidence="9" key="1">
    <citation type="journal article" date="2012" name="Genome Biol. Evol.">
        <title>Evolution of linear mitochondrial genomes in medusozoan cnidarians.</title>
        <authorList>
            <person name="Kayal E."/>
            <person name="Bentlage B."/>
            <person name="Collins A.G."/>
            <person name="Kayal M."/>
            <person name="Pirro S."/>
            <person name="Lavrov D.V."/>
        </authorList>
    </citation>
    <scope>NUCLEOTIDE SEQUENCE</scope>
</reference>
<feature type="transmembrane region" description="Helical" evidence="7">
    <location>
        <begin position="407"/>
        <end position="433"/>
    </location>
</feature>
<dbReference type="InterPro" id="IPR001750">
    <property type="entry name" value="ND/Mrp_TM"/>
</dbReference>
<dbReference type="EC" id="7.1.1.2" evidence="2"/>
<evidence type="ECO:0000256" key="4">
    <source>
        <dbReference type="ARBA" id="ARBA00022989"/>
    </source>
</evidence>
<feature type="transmembrane region" description="Helical" evidence="7">
    <location>
        <begin position="320"/>
        <end position="339"/>
    </location>
</feature>
<comment type="subcellular location">
    <subcellularLocation>
        <location evidence="1">Membrane</location>
        <topology evidence="1">Multi-pass membrane protein</topology>
    </subcellularLocation>
</comment>
<dbReference type="GO" id="GO:0016491">
    <property type="term" value="F:oxidoreductase activity"/>
    <property type="evidence" value="ECO:0007669"/>
    <property type="project" value="UniProtKB-KW"/>
</dbReference>